<accession>A0A381QEX2</accession>
<dbReference type="PANTHER" id="PTHR11773">
    <property type="entry name" value="GLYCINE DEHYDROGENASE, DECARBOXYLATING"/>
    <property type="match status" value="1"/>
</dbReference>
<gene>
    <name evidence="9" type="ORF">METZ01_LOCUS30716</name>
</gene>
<dbReference type="InterPro" id="IPR020581">
    <property type="entry name" value="GDC_P"/>
</dbReference>
<dbReference type="FunFam" id="3.40.640.10:FF:000005">
    <property type="entry name" value="Glycine dehydrogenase (decarboxylating), mitochondrial"/>
    <property type="match status" value="1"/>
</dbReference>
<dbReference type="GO" id="GO:0005829">
    <property type="term" value="C:cytosol"/>
    <property type="evidence" value="ECO:0007669"/>
    <property type="project" value="TreeGrafter"/>
</dbReference>
<dbReference type="EMBL" id="UINC01001332">
    <property type="protein sequence ID" value="SUZ77862.1"/>
    <property type="molecule type" value="Genomic_DNA"/>
</dbReference>
<dbReference type="NCBIfam" id="TIGR00461">
    <property type="entry name" value="gcvP"/>
    <property type="match status" value="1"/>
</dbReference>
<dbReference type="GO" id="GO:0005960">
    <property type="term" value="C:glycine cleavage complex"/>
    <property type="evidence" value="ECO:0007669"/>
    <property type="project" value="TreeGrafter"/>
</dbReference>
<dbReference type="AlphaFoldDB" id="A0A381QEX2"/>
<dbReference type="SUPFAM" id="SSF53383">
    <property type="entry name" value="PLP-dependent transferases"/>
    <property type="match status" value="2"/>
</dbReference>
<evidence type="ECO:0000256" key="2">
    <source>
        <dbReference type="ARBA" id="ARBA00010756"/>
    </source>
</evidence>
<comment type="cofactor">
    <cofactor evidence="1">
        <name>pyridoxal 5'-phosphate</name>
        <dbReference type="ChEBI" id="CHEBI:597326"/>
    </cofactor>
</comment>
<dbReference type="Gene3D" id="3.90.1150.10">
    <property type="entry name" value="Aspartate Aminotransferase, domain 1"/>
    <property type="match status" value="2"/>
</dbReference>
<dbReference type="GO" id="GO:0016594">
    <property type="term" value="F:glycine binding"/>
    <property type="evidence" value="ECO:0007669"/>
    <property type="project" value="TreeGrafter"/>
</dbReference>
<protein>
    <recommendedName>
        <fullName evidence="3">glycine dehydrogenase (aminomethyl-transferring)</fullName>
        <ecNumber evidence="3">1.4.4.2</ecNumber>
    </recommendedName>
</protein>
<dbReference type="NCBIfam" id="NF003346">
    <property type="entry name" value="PRK04366.1"/>
    <property type="match status" value="1"/>
</dbReference>
<dbReference type="CDD" id="cd00613">
    <property type="entry name" value="GDC-P"/>
    <property type="match status" value="2"/>
</dbReference>
<keyword evidence="4" id="KW-0663">Pyridoxal phosphate</keyword>
<dbReference type="Pfam" id="PF21478">
    <property type="entry name" value="GcvP2_C"/>
    <property type="match status" value="1"/>
</dbReference>
<dbReference type="PANTHER" id="PTHR11773:SF1">
    <property type="entry name" value="GLYCINE DEHYDROGENASE (DECARBOXYLATING), MITOCHONDRIAL"/>
    <property type="match status" value="1"/>
</dbReference>
<dbReference type="HAMAP" id="MF_00711">
    <property type="entry name" value="GcvP"/>
    <property type="match status" value="1"/>
</dbReference>
<organism evidence="9">
    <name type="scientific">marine metagenome</name>
    <dbReference type="NCBI Taxonomy" id="408172"/>
    <lineage>
        <taxon>unclassified sequences</taxon>
        <taxon>metagenomes</taxon>
        <taxon>ecological metagenomes</taxon>
    </lineage>
</organism>
<feature type="domain" description="Glycine dehydrogenase C-terminal" evidence="8">
    <location>
        <begin position="757"/>
        <end position="878"/>
    </location>
</feature>
<evidence type="ECO:0000256" key="3">
    <source>
        <dbReference type="ARBA" id="ARBA00012134"/>
    </source>
</evidence>
<dbReference type="InterPro" id="IPR049315">
    <property type="entry name" value="GDC-P_N"/>
</dbReference>
<dbReference type="InterPro" id="IPR049316">
    <property type="entry name" value="GDC-P_C"/>
</dbReference>
<evidence type="ECO:0000256" key="1">
    <source>
        <dbReference type="ARBA" id="ARBA00001933"/>
    </source>
</evidence>
<evidence type="ECO:0000259" key="8">
    <source>
        <dbReference type="Pfam" id="PF21478"/>
    </source>
</evidence>
<dbReference type="InterPro" id="IPR015424">
    <property type="entry name" value="PyrdxlP-dep_Trfase"/>
</dbReference>
<comment type="catalytic activity">
    <reaction evidence="6">
        <text>N(6)-[(R)-lipoyl]-L-lysyl-[glycine-cleavage complex H protein] + glycine + H(+) = N(6)-[(R)-S(8)-aminomethyldihydrolipoyl]-L-lysyl-[glycine-cleavage complex H protein] + CO2</text>
        <dbReference type="Rhea" id="RHEA:24304"/>
        <dbReference type="Rhea" id="RHEA-COMP:10494"/>
        <dbReference type="Rhea" id="RHEA-COMP:10495"/>
        <dbReference type="ChEBI" id="CHEBI:15378"/>
        <dbReference type="ChEBI" id="CHEBI:16526"/>
        <dbReference type="ChEBI" id="CHEBI:57305"/>
        <dbReference type="ChEBI" id="CHEBI:83099"/>
        <dbReference type="ChEBI" id="CHEBI:83143"/>
        <dbReference type="EC" id="1.4.4.2"/>
    </reaction>
</comment>
<dbReference type="FunFam" id="3.90.1150.10:FF:000007">
    <property type="entry name" value="Glycine dehydrogenase (decarboxylating), mitochondrial"/>
    <property type="match status" value="1"/>
</dbReference>
<dbReference type="InterPro" id="IPR003437">
    <property type="entry name" value="GcvP"/>
</dbReference>
<sequence>MFNSFVKRHIGSNDAHIQAMLSELGLISLDELSTTVVPENILTKTSSNFLPKKSEPKTINQLQEFARMNSVFRSYIGMGYYGTIVPAVIKRNILENPGWYTSYTPYQAEISQGRLEALLNFQTMVSDLTGLPLANSSLLDEGTAAAEAMLMFFNATRDPNKKTFLVSSKSHPQTIDILKTRSEPLGIELKISDHNRFEFNESVFGVLIQYPDTEGYIQDHSDLCDSAHENKSYVCVATDLLALTLLKSPGEMGADVAVGNAQRFGVPMGYGGPHAAFFSTTEEFKRKIPGRIIGVSQDAQGNPAFRMALQTREQHIRREKATSNICTAQVLLAIMSGMYAVYHGPEGLKKIAERVNYLSAKLAKSLEKAGYEVVHEYFFDTIRFKADGWNDKAKNLELNLRDHGDGTVGISLDETTTEDHLDELLSVFKAQKIDETGNTIPSDLDRKSSYLDHLVFHSYHSETEMLRYLHRLETKDLSLNTSMIPLGSCTMKLNATTEMEAITWNEFSNIHPFAPNNQTDGYHKLIGELGNWLTETTGFDEISMQPNSGAQGEYTGLMVIRAFHKENGNDHRNICLIPASAHGTNPASAVIAGLKVVIVECDKHGNISKDDLAEKAKIHSENLAAIMVTYPSTHGVFEHSIKEICQIVHDYGGQVYLDGANLNAMLGLCKPGVFGGDVMHINLHKTFCIPHGGGGPGMGPIVCKDHLAAFLPGHSQIKTGGEKAIHAVSSAPFGSSSILPISWSYIAMMGGDGLRKATQVAILNANYMAKKLENYFLILYRGIGGYNAHEFIIDLRKLKNQSGISDEDVAKRLMDYGFHAPTMSFPVPGTLMVEPTESESKREMDRFCNAMISIRQEIQDVIDGTMDANDNPLKNAPHTASVVTVDEWKHSYSRQIAAYPAPWLKEHKYWPTVGRIDNAFGDRNLVCTCPPIDSYEN</sequence>
<evidence type="ECO:0000259" key="7">
    <source>
        <dbReference type="Pfam" id="PF02347"/>
    </source>
</evidence>
<dbReference type="FunFam" id="3.40.640.10:FF:000007">
    <property type="entry name" value="glycine dehydrogenase (Decarboxylating), mitochondrial"/>
    <property type="match status" value="1"/>
</dbReference>
<evidence type="ECO:0000256" key="5">
    <source>
        <dbReference type="ARBA" id="ARBA00023002"/>
    </source>
</evidence>
<evidence type="ECO:0000256" key="6">
    <source>
        <dbReference type="ARBA" id="ARBA00049026"/>
    </source>
</evidence>
<dbReference type="Gene3D" id="3.40.640.10">
    <property type="entry name" value="Type I PLP-dependent aspartate aminotransferase-like (Major domain)"/>
    <property type="match status" value="2"/>
</dbReference>
<evidence type="ECO:0000313" key="9">
    <source>
        <dbReference type="EMBL" id="SUZ77862.1"/>
    </source>
</evidence>
<evidence type="ECO:0000256" key="4">
    <source>
        <dbReference type="ARBA" id="ARBA00022898"/>
    </source>
</evidence>
<dbReference type="InterPro" id="IPR015421">
    <property type="entry name" value="PyrdxlP-dep_Trfase_major"/>
</dbReference>
<reference evidence="9" key="1">
    <citation type="submission" date="2018-05" db="EMBL/GenBank/DDBJ databases">
        <authorList>
            <person name="Lanie J.A."/>
            <person name="Ng W.-L."/>
            <person name="Kazmierczak K.M."/>
            <person name="Andrzejewski T.M."/>
            <person name="Davidsen T.M."/>
            <person name="Wayne K.J."/>
            <person name="Tettelin H."/>
            <person name="Glass J.I."/>
            <person name="Rusch D."/>
            <person name="Podicherti R."/>
            <person name="Tsui H.-C.T."/>
            <person name="Winkler M.E."/>
        </authorList>
    </citation>
    <scope>NUCLEOTIDE SEQUENCE</scope>
</reference>
<feature type="domain" description="Glycine cleavage system P-protein N-terminal" evidence="7">
    <location>
        <begin position="438"/>
        <end position="713"/>
    </location>
</feature>
<dbReference type="GO" id="GO:0004375">
    <property type="term" value="F:glycine dehydrogenase (decarboxylating) activity"/>
    <property type="evidence" value="ECO:0007669"/>
    <property type="project" value="UniProtKB-EC"/>
</dbReference>
<keyword evidence="5" id="KW-0560">Oxidoreductase</keyword>
<dbReference type="InterPro" id="IPR015422">
    <property type="entry name" value="PyrdxlP-dep_Trfase_small"/>
</dbReference>
<dbReference type="GO" id="GO:0030170">
    <property type="term" value="F:pyridoxal phosphate binding"/>
    <property type="evidence" value="ECO:0007669"/>
    <property type="project" value="TreeGrafter"/>
</dbReference>
<dbReference type="GO" id="GO:0019464">
    <property type="term" value="P:glycine decarboxylation via glycine cleavage system"/>
    <property type="evidence" value="ECO:0007669"/>
    <property type="project" value="TreeGrafter"/>
</dbReference>
<name>A0A381QEX2_9ZZZZ</name>
<proteinExistence type="inferred from homology"/>
<feature type="domain" description="Glycine cleavage system P-protein N-terminal" evidence="7">
    <location>
        <begin position="7"/>
        <end position="428"/>
    </location>
</feature>
<dbReference type="EC" id="1.4.4.2" evidence="3"/>
<comment type="similarity">
    <text evidence="2">Belongs to the GcvP family.</text>
</comment>
<dbReference type="Pfam" id="PF02347">
    <property type="entry name" value="GDC-P"/>
    <property type="match status" value="2"/>
</dbReference>